<accession>A0A6G1BJQ9</accession>
<proteinExistence type="predicted"/>
<keyword evidence="3" id="KW-1185">Reference proteome</keyword>
<evidence type="ECO:0000259" key="1">
    <source>
        <dbReference type="Pfam" id="PF20235"/>
    </source>
</evidence>
<name>A0A6G1BJQ9_9ORYZ</name>
<dbReference type="Proteomes" id="UP000479710">
    <property type="component" value="Unassembled WGS sequence"/>
</dbReference>
<evidence type="ECO:0000313" key="2">
    <source>
        <dbReference type="EMBL" id="KAF0888082.1"/>
    </source>
</evidence>
<dbReference type="InterPro" id="IPR046527">
    <property type="entry name" value="PIR2-like_helical"/>
</dbReference>
<sequence length="209" mass="22436">MQQLHSESEEDDDEAIRRLPAADLRTTLARGVLVGGHCYGPRCPVDNIVLNSIWYAAAFPLRADDRIDVAVITANSLSRVVQRSLDGLVASLRHRCPALSHVDALRHLQSARADLRAAVASALGSRPSPTESDSEAEAAAFQAAAEVAQHPKPASLAHFLASVLPAVVTDAASILTGNSSLSQLTLCASPPCWRLRRYRMICRSLLPES</sequence>
<dbReference type="PANTHER" id="PTHR33120:SF39">
    <property type="entry name" value="OS01G0314000 PROTEIN"/>
    <property type="match status" value="1"/>
</dbReference>
<organism evidence="2 3">
    <name type="scientific">Oryza meyeriana var. granulata</name>
    <dbReference type="NCBI Taxonomy" id="110450"/>
    <lineage>
        <taxon>Eukaryota</taxon>
        <taxon>Viridiplantae</taxon>
        <taxon>Streptophyta</taxon>
        <taxon>Embryophyta</taxon>
        <taxon>Tracheophyta</taxon>
        <taxon>Spermatophyta</taxon>
        <taxon>Magnoliopsida</taxon>
        <taxon>Liliopsida</taxon>
        <taxon>Poales</taxon>
        <taxon>Poaceae</taxon>
        <taxon>BOP clade</taxon>
        <taxon>Oryzoideae</taxon>
        <taxon>Oryzeae</taxon>
        <taxon>Oryzinae</taxon>
        <taxon>Oryza</taxon>
        <taxon>Oryza meyeriana</taxon>
    </lineage>
</organism>
<gene>
    <name evidence="2" type="ORF">E2562_010791</name>
</gene>
<feature type="domain" description="PIR2-like helical" evidence="1">
    <location>
        <begin position="14"/>
        <end position="120"/>
    </location>
</feature>
<evidence type="ECO:0000313" key="3">
    <source>
        <dbReference type="Proteomes" id="UP000479710"/>
    </source>
</evidence>
<comment type="caution">
    <text evidence="2">The sequence shown here is derived from an EMBL/GenBank/DDBJ whole genome shotgun (WGS) entry which is preliminary data.</text>
</comment>
<dbReference type="OrthoDB" id="692438at2759"/>
<reference evidence="2 3" key="1">
    <citation type="submission" date="2019-11" db="EMBL/GenBank/DDBJ databases">
        <title>Whole genome sequence of Oryza granulata.</title>
        <authorList>
            <person name="Li W."/>
        </authorList>
    </citation>
    <scope>NUCLEOTIDE SEQUENCE [LARGE SCALE GENOMIC DNA]</scope>
    <source>
        <strain evidence="3">cv. Menghai</strain>
        <tissue evidence="2">Leaf</tissue>
    </source>
</reference>
<protein>
    <recommendedName>
        <fullName evidence="1">PIR2-like helical domain-containing protein</fullName>
    </recommendedName>
</protein>
<dbReference type="EMBL" id="SPHZ02000012">
    <property type="protein sequence ID" value="KAF0888082.1"/>
    <property type="molecule type" value="Genomic_DNA"/>
</dbReference>
<dbReference type="Pfam" id="PF20235">
    <property type="entry name" value="PIR2-like_helical"/>
    <property type="match status" value="1"/>
</dbReference>
<dbReference type="PANTHER" id="PTHR33120">
    <property type="entry name" value="EXPRESSED PROTEIN-RELATED"/>
    <property type="match status" value="1"/>
</dbReference>
<dbReference type="AlphaFoldDB" id="A0A6G1BJQ9"/>